<evidence type="ECO:0000313" key="2">
    <source>
        <dbReference type="EMBL" id="KAJ1166056.1"/>
    </source>
</evidence>
<feature type="compositionally biased region" description="Pro residues" evidence="1">
    <location>
        <begin position="183"/>
        <end position="192"/>
    </location>
</feature>
<gene>
    <name evidence="2" type="ORF">NDU88_006466</name>
</gene>
<dbReference type="Proteomes" id="UP001066276">
    <property type="component" value="Chromosome 4_2"/>
</dbReference>
<protein>
    <submittedName>
        <fullName evidence="2">Uncharacterized protein</fullName>
    </submittedName>
</protein>
<evidence type="ECO:0000256" key="1">
    <source>
        <dbReference type="SAM" id="MobiDB-lite"/>
    </source>
</evidence>
<dbReference type="EMBL" id="JANPWB010000008">
    <property type="protein sequence ID" value="KAJ1166056.1"/>
    <property type="molecule type" value="Genomic_DNA"/>
</dbReference>
<proteinExistence type="predicted"/>
<accession>A0AAV7SPU6</accession>
<evidence type="ECO:0000313" key="3">
    <source>
        <dbReference type="Proteomes" id="UP001066276"/>
    </source>
</evidence>
<dbReference type="AlphaFoldDB" id="A0AAV7SPU6"/>
<reference evidence="2" key="1">
    <citation type="journal article" date="2022" name="bioRxiv">
        <title>Sequencing and chromosome-scale assembly of the giantPleurodeles waltlgenome.</title>
        <authorList>
            <person name="Brown T."/>
            <person name="Elewa A."/>
            <person name="Iarovenko S."/>
            <person name="Subramanian E."/>
            <person name="Araus A.J."/>
            <person name="Petzold A."/>
            <person name="Susuki M."/>
            <person name="Suzuki K.-i.T."/>
            <person name="Hayashi T."/>
            <person name="Toyoda A."/>
            <person name="Oliveira C."/>
            <person name="Osipova E."/>
            <person name="Leigh N.D."/>
            <person name="Simon A."/>
            <person name="Yun M.H."/>
        </authorList>
    </citation>
    <scope>NUCLEOTIDE SEQUENCE</scope>
    <source>
        <strain evidence="2">20211129_DDA</strain>
        <tissue evidence="2">Liver</tissue>
    </source>
</reference>
<keyword evidence="3" id="KW-1185">Reference proteome</keyword>
<comment type="caution">
    <text evidence="2">The sequence shown here is derived from an EMBL/GenBank/DDBJ whole genome shotgun (WGS) entry which is preliminary data.</text>
</comment>
<organism evidence="2 3">
    <name type="scientific">Pleurodeles waltl</name>
    <name type="common">Iberian ribbed newt</name>
    <dbReference type="NCBI Taxonomy" id="8319"/>
    <lineage>
        <taxon>Eukaryota</taxon>
        <taxon>Metazoa</taxon>
        <taxon>Chordata</taxon>
        <taxon>Craniata</taxon>
        <taxon>Vertebrata</taxon>
        <taxon>Euteleostomi</taxon>
        <taxon>Amphibia</taxon>
        <taxon>Batrachia</taxon>
        <taxon>Caudata</taxon>
        <taxon>Salamandroidea</taxon>
        <taxon>Salamandridae</taxon>
        <taxon>Pleurodelinae</taxon>
        <taxon>Pleurodeles</taxon>
    </lineage>
</organism>
<name>A0AAV7SPU6_PLEWA</name>
<feature type="region of interest" description="Disordered" evidence="1">
    <location>
        <begin position="104"/>
        <end position="192"/>
    </location>
</feature>
<sequence length="192" mass="19752">MTAGRAPEPLLCAPAAKVKSTGCATAADTSHSAGPSCSSAFCREQQVPGCIPEGGDALLGGGVSRRVRAGTGWKQEAGGRALTLVSLTCPLHGSRLNAWLAQSPQTARAGASPGPSLLPPRSRPPACHWPAPRGLGGACASARGPSGQGAREGVPRLTQGWGHLRRAEEDPSPRQQARLPRGTPRPRPLCKR</sequence>